<accession>A0A0D5C1C4</accession>
<dbReference type="STRING" id="1580092.NADRNF5_0900"/>
<dbReference type="Proteomes" id="UP000032408">
    <property type="component" value="Chromosome"/>
</dbReference>
<dbReference type="KEGG" id="nin:NADRNF5_0900"/>
<protein>
    <submittedName>
        <fullName evidence="1">Uncharacterized protein</fullName>
    </submittedName>
</protein>
<keyword evidence="2" id="KW-1185">Reference proteome</keyword>
<dbReference type="SUPFAM" id="SSF48695">
    <property type="entry name" value="Multiheme cytochromes"/>
    <property type="match status" value="1"/>
</dbReference>
<dbReference type="AlphaFoldDB" id="A0A0D5C1C4"/>
<reference evidence="1 2" key="2">
    <citation type="journal article" date="2016" name="ISME J.">
        <title>Physiological and genomic characterization of two novel marine thaumarchaeal strains indicates niche differentiation.</title>
        <authorList>
            <person name="Bayer B."/>
            <person name="Vojvoda J."/>
            <person name="Offre P."/>
            <person name="Alves R.J."/>
            <person name="Elisabeth N.H."/>
            <person name="Garcia J.A."/>
            <person name="Volland J.M."/>
            <person name="Srivastava A."/>
            <person name="Schleper C."/>
            <person name="Herndl G.J."/>
        </authorList>
    </citation>
    <scope>NUCLEOTIDE SEQUENCE [LARGE SCALE GENOMIC DNA]</scope>
    <source>
        <strain evidence="1 2">NF5</strain>
    </source>
</reference>
<gene>
    <name evidence="1" type="ORF">NADRNF5_0900</name>
</gene>
<sequence>MIKMGLFSKKPSFCALCNKELTHKHKPKREWNIKGSLCGDCHFEKSKEYYEGKVRQPCVVCGQTQKITDLWEPRWQWDMEGLLCKKCFDNKEETHGKKKNFCSLCNGKMGLIRYNPKGHWKIEGQLCRRCWDEKKAEFG</sequence>
<name>A0A0D5C1C4_9ARCH</name>
<dbReference type="EMBL" id="CP011070">
    <property type="protein sequence ID" value="AJW70594.1"/>
    <property type="molecule type" value="Genomic_DNA"/>
</dbReference>
<evidence type="ECO:0000313" key="2">
    <source>
        <dbReference type="Proteomes" id="UP000032408"/>
    </source>
</evidence>
<dbReference type="InterPro" id="IPR036280">
    <property type="entry name" value="Multihaem_cyt_sf"/>
</dbReference>
<reference evidence="2" key="1">
    <citation type="submission" date="2015-03" db="EMBL/GenBank/DDBJ databases">
        <title>Characterization of two novel Thaumarchaeota isolated from the Northern Adriatic Sea.</title>
        <authorList>
            <person name="Bayer B."/>
            <person name="Vojvoda J."/>
            <person name="Offre P."/>
            <person name="Srivastava A."/>
            <person name="Elisabeth N."/>
            <person name="Garcia J.A.L."/>
            <person name="Schleper C."/>
            <person name="Herndl G.J."/>
        </authorList>
    </citation>
    <scope>NUCLEOTIDE SEQUENCE [LARGE SCALE GENOMIC DNA]</scope>
    <source>
        <strain evidence="2">NF5</strain>
    </source>
</reference>
<evidence type="ECO:0000313" key="1">
    <source>
        <dbReference type="EMBL" id="AJW70594.1"/>
    </source>
</evidence>
<organism evidence="1 2">
    <name type="scientific">Nitrosopumilus adriaticus</name>
    <dbReference type="NCBI Taxonomy" id="1580092"/>
    <lineage>
        <taxon>Archaea</taxon>
        <taxon>Nitrososphaerota</taxon>
        <taxon>Nitrososphaeria</taxon>
        <taxon>Nitrosopumilales</taxon>
        <taxon>Nitrosopumilaceae</taxon>
        <taxon>Nitrosopumilus</taxon>
    </lineage>
</organism>
<proteinExistence type="predicted"/>
<dbReference type="HOGENOM" id="CLU_127465_0_0_2"/>